<evidence type="ECO:0008006" key="3">
    <source>
        <dbReference type="Google" id="ProtNLM"/>
    </source>
</evidence>
<keyword evidence="1" id="KW-0732">Signal</keyword>
<gene>
    <name evidence="2" type="ORF">QJT80_14695</name>
</gene>
<reference evidence="2" key="2">
    <citation type="submission" date="2023-04" db="EMBL/GenBank/DDBJ databases">
        <authorList>
            <person name="Beletskiy A.V."/>
            <person name="Mardanov A.V."/>
            <person name="Ravin N.V."/>
        </authorList>
    </citation>
    <scope>NUCLEOTIDE SEQUENCE</scope>
    <source>
        <strain evidence="2">GKL-01</strain>
    </source>
</reference>
<protein>
    <recommendedName>
        <fullName evidence="3">P pilus assembly protein, chaperone PapD</fullName>
    </recommendedName>
</protein>
<dbReference type="EMBL" id="CP124755">
    <property type="protein sequence ID" value="WGZ90722.1"/>
    <property type="molecule type" value="Genomic_DNA"/>
</dbReference>
<sequence>MKIIKKCCLAALLLTASVTATSSIAAPFEIAVTPSRFEVAGDSGKRIAQSIELQNVGSSATDIGLRTLDWDLAANGQVTYYDALRPNSCREWVTLERDSIRLAPKSKKNFRFQIDIPADAPQTECRFMLAVEGIEPAHQTILKSGGASLSLPVSGRIAVAVYVALNGAQPQLKMTQVAVKNIQGKRTPVVVVANQGNAHGRLQGSLEATDAQGNSLELNPDGTPILPGQTRTLALTATAKGSKAAALAFPLTTAGTLDWELGSFKVDAQFK</sequence>
<proteinExistence type="predicted"/>
<evidence type="ECO:0000256" key="1">
    <source>
        <dbReference type="SAM" id="SignalP"/>
    </source>
</evidence>
<organism evidence="2">
    <name type="scientific">Candidatus Thiocaldithrix dubininis</name>
    <dbReference type="NCBI Taxonomy" id="3080823"/>
    <lineage>
        <taxon>Bacteria</taxon>
        <taxon>Pseudomonadati</taxon>
        <taxon>Pseudomonadota</taxon>
        <taxon>Gammaproteobacteria</taxon>
        <taxon>Thiotrichales</taxon>
        <taxon>Thiotrichaceae</taxon>
        <taxon>Candidatus Thiocaldithrix</taxon>
    </lineage>
</organism>
<feature type="signal peptide" evidence="1">
    <location>
        <begin position="1"/>
        <end position="25"/>
    </location>
</feature>
<name>A0AA95KJW2_9GAMM</name>
<dbReference type="KEGG" id="tdu:QJT80_14695"/>
<evidence type="ECO:0000313" key="2">
    <source>
        <dbReference type="EMBL" id="WGZ90722.1"/>
    </source>
</evidence>
<dbReference type="Proteomes" id="UP001300672">
    <property type="component" value="Chromosome"/>
</dbReference>
<reference evidence="2" key="1">
    <citation type="journal article" date="2023" name="Int. J. Mol. Sci.">
        <title>Metagenomics Revealed a New Genus 'Candidatus Thiocaldithrix dubininis' gen. nov., sp. nov. and a New Species 'Candidatus Thiothrix putei' sp. nov. in the Family Thiotrichaceae, Some Members of Which Have Traits of Both Na+- and H+-Motive Energetics.</title>
        <authorList>
            <person name="Ravin N.V."/>
            <person name="Muntyan M.S."/>
            <person name="Smolyakov D.D."/>
            <person name="Rudenko T.S."/>
            <person name="Beletsky A.V."/>
            <person name="Mardanov A.V."/>
            <person name="Grabovich M.Y."/>
        </authorList>
    </citation>
    <scope>NUCLEOTIDE SEQUENCE</scope>
    <source>
        <strain evidence="2">GKL-01</strain>
    </source>
</reference>
<feature type="chain" id="PRO_5041742279" description="P pilus assembly protein, chaperone PapD" evidence="1">
    <location>
        <begin position="26"/>
        <end position="271"/>
    </location>
</feature>
<accession>A0AA95KJW2</accession>
<dbReference type="AlphaFoldDB" id="A0AA95KJW2"/>